<keyword evidence="4 12" id="KW-0812">Transmembrane</keyword>
<dbReference type="PANTHER" id="PTHR24240">
    <property type="entry name" value="OPSIN"/>
    <property type="match status" value="1"/>
</dbReference>
<evidence type="ECO:0000256" key="1">
    <source>
        <dbReference type="ARBA" id="ARBA00004141"/>
    </source>
</evidence>
<dbReference type="GO" id="GO:0009881">
    <property type="term" value="F:photoreceptor activity"/>
    <property type="evidence" value="ECO:0007669"/>
    <property type="project" value="UniProtKB-KW"/>
</dbReference>
<evidence type="ECO:0000256" key="12">
    <source>
        <dbReference type="SAM" id="Phobius"/>
    </source>
</evidence>
<accession>A0A093QH01</accession>
<dbReference type="GO" id="GO:0007602">
    <property type="term" value="P:phototransduction"/>
    <property type="evidence" value="ECO:0007669"/>
    <property type="project" value="UniProtKB-KW"/>
</dbReference>
<evidence type="ECO:0000256" key="6">
    <source>
        <dbReference type="ARBA" id="ARBA00022989"/>
    </source>
</evidence>
<evidence type="ECO:0000256" key="3">
    <source>
        <dbReference type="ARBA" id="ARBA00022606"/>
    </source>
</evidence>
<dbReference type="InterPro" id="IPR050125">
    <property type="entry name" value="GPCR_opsins"/>
</dbReference>
<evidence type="ECO:0000259" key="13">
    <source>
        <dbReference type="PROSITE" id="PS50262"/>
    </source>
</evidence>
<evidence type="ECO:0000313" key="15">
    <source>
        <dbReference type="Proteomes" id="UP000053258"/>
    </source>
</evidence>
<keyword evidence="2" id="KW-0600">Photoreceptor protein</keyword>
<organism evidence="14 15">
    <name type="scientific">Manacus vitellinus</name>
    <name type="common">golden-collared manakin</name>
    <dbReference type="NCBI Taxonomy" id="328815"/>
    <lineage>
        <taxon>Eukaryota</taxon>
        <taxon>Metazoa</taxon>
        <taxon>Chordata</taxon>
        <taxon>Craniata</taxon>
        <taxon>Vertebrata</taxon>
        <taxon>Euteleostomi</taxon>
        <taxon>Archelosauria</taxon>
        <taxon>Archosauria</taxon>
        <taxon>Dinosauria</taxon>
        <taxon>Saurischia</taxon>
        <taxon>Theropoda</taxon>
        <taxon>Coelurosauria</taxon>
        <taxon>Aves</taxon>
        <taxon>Neognathae</taxon>
        <taxon>Neoaves</taxon>
        <taxon>Telluraves</taxon>
        <taxon>Australaves</taxon>
        <taxon>Passeriformes</taxon>
        <taxon>Pipridae</taxon>
        <taxon>Manacus</taxon>
    </lineage>
</organism>
<dbReference type="GO" id="GO:0007601">
    <property type="term" value="P:visual perception"/>
    <property type="evidence" value="ECO:0007669"/>
    <property type="project" value="InterPro"/>
</dbReference>
<dbReference type="InterPro" id="IPR017452">
    <property type="entry name" value="GPCR_Rhodpsn_7TM"/>
</dbReference>
<evidence type="ECO:0000256" key="5">
    <source>
        <dbReference type="ARBA" id="ARBA00022925"/>
    </source>
</evidence>
<evidence type="ECO:0000256" key="8">
    <source>
        <dbReference type="ARBA" id="ARBA00023040"/>
    </source>
</evidence>
<name>A0A093QH01_9PASS</name>
<keyword evidence="7" id="KW-0157">Chromophore</keyword>
<evidence type="ECO:0000256" key="2">
    <source>
        <dbReference type="ARBA" id="ARBA00022543"/>
    </source>
</evidence>
<dbReference type="PROSITE" id="PS50262">
    <property type="entry name" value="G_PROTEIN_RECEP_F1_2"/>
    <property type="match status" value="1"/>
</dbReference>
<feature type="non-terminal residue" evidence="14">
    <location>
        <position position="1"/>
    </location>
</feature>
<dbReference type="PRINTS" id="PR00237">
    <property type="entry name" value="GPCRRHODOPSN"/>
</dbReference>
<evidence type="ECO:0000256" key="7">
    <source>
        <dbReference type="ARBA" id="ARBA00022991"/>
    </source>
</evidence>
<dbReference type="PROSITE" id="PS00238">
    <property type="entry name" value="OPSIN"/>
    <property type="match status" value="1"/>
</dbReference>
<dbReference type="GO" id="GO:0016020">
    <property type="term" value="C:membrane"/>
    <property type="evidence" value="ECO:0007669"/>
    <property type="project" value="UniProtKB-SubCell"/>
</dbReference>
<dbReference type="InterPro" id="IPR000276">
    <property type="entry name" value="GPCR_Rhodpsn"/>
</dbReference>
<keyword evidence="3" id="KW-0716">Sensory transduction</keyword>
<feature type="transmembrane region" description="Helical" evidence="12">
    <location>
        <begin position="148"/>
        <end position="171"/>
    </location>
</feature>
<dbReference type="AlphaFoldDB" id="A0A093QH01"/>
<dbReference type="GO" id="GO:0004930">
    <property type="term" value="F:G protein-coupled receptor activity"/>
    <property type="evidence" value="ECO:0007669"/>
    <property type="project" value="UniProtKB-KW"/>
</dbReference>
<evidence type="ECO:0000256" key="9">
    <source>
        <dbReference type="ARBA" id="ARBA00023136"/>
    </source>
</evidence>
<feature type="non-terminal residue" evidence="14">
    <location>
        <position position="270"/>
    </location>
</feature>
<keyword evidence="8" id="KW-0297">G-protein coupled receptor</keyword>
<dbReference type="Gene3D" id="1.20.1070.10">
    <property type="entry name" value="Rhodopsin 7-helix transmembrane proteins"/>
    <property type="match status" value="1"/>
</dbReference>
<feature type="transmembrane region" description="Helical" evidence="12">
    <location>
        <begin position="192"/>
        <end position="211"/>
    </location>
</feature>
<proteinExistence type="predicted"/>
<dbReference type="PRINTS" id="PR00667">
    <property type="entry name" value="RPERETINALR"/>
</dbReference>
<dbReference type="Pfam" id="PF00001">
    <property type="entry name" value="7tm_1"/>
    <property type="match status" value="1"/>
</dbReference>
<dbReference type="InterPro" id="IPR027430">
    <property type="entry name" value="Retinal_BS"/>
</dbReference>
<keyword evidence="5" id="KW-0681">Retinal protein</keyword>
<evidence type="ECO:0000256" key="10">
    <source>
        <dbReference type="ARBA" id="ARBA00023170"/>
    </source>
</evidence>
<keyword evidence="6 12" id="KW-1133">Transmembrane helix</keyword>
<dbReference type="OrthoDB" id="10015560at2759"/>
<sequence length="270" mass="30603">LSALLGFCLNGLTILSFRKIKELRTPSNLLVVSVALADCGICINAFIAAFSSFLRYILKLFLRDAQRNHMKINSLSSFPSGFVWIMEIPFSLPTGSRLQWSTVISMIVFAWLFAAFWAVMPLLGWGEYDYEPLRTCCTLDYSKGDRNYATYLFSMATFNFLVPGFIMLTVYQSIHQKFRKSGNYKFNTGLPLKTLFICWGPYCLLCSYAAVEDVMFIPAKYRMIPALVAKAAPTVDAFVYALGNENYRGGIWQFLTGQKIEKAEVDNKTK</sequence>
<comment type="subcellular location">
    <subcellularLocation>
        <location evidence="1">Membrane</location>
        <topology evidence="1">Multi-pass membrane protein</topology>
    </subcellularLocation>
</comment>
<evidence type="ECO:0000256" key="11">
    <source>
        <dbReference type="ARBA" id="ARBA00023224"/>
    </source>
</evidence>
<gene>
    <name evidence="14" type="ORF">N305_06062</name>
</gene>
<keyword evidence="9 12" id="KW-0472">Membrane</keyword>
<protein>
    <submittedName>
        <fullName evidence="14">RPE-retinal G protein-coupled receptor</fullName>
    </submittedName>
</protein>
<dbReference type="Proteomes" id="UP000053258">
    <property type="component" value="Unassembled WGS sequence"/>
</dbReference>
<dbReference type="SUPFAM" id="SSF81321">
    <property type="entry name" value="Family A G protein-coupled receptor-like"/>
    <property type="match status" value="1"/>
</dbReference>
<feature type="domain" description="G-protein coupled receptors family 1 profile" evidence="13">
    <location>
        <begin position="9"/>
        <end position="240"/>
    </location>
</feature>
<feature type="transmembrane region" description="Helical" evidence="12">
    <location>
        <begin position="34"/>
        <end position="58"/>
    </location>
</feature>
<feature type="transmembrane region" description="Helical" evidence="12">
    <location>
        <begin position="100"/>
        <end position="120"/>
    </location>
</feature>
<dbReference type="STRING" id="328815.ENSMVIP00005022119"/>
<evidence type="ECO:0000313" key="14">
    <source>
        <dbReference type="EMBL" id="KFW85645.1"/>
    </source>
</evidence>
<keyword evidence="10 14" id="KW-0675">Receptor</keyword>
<evidence type="ECO:0000256" key="4">
    <source>
        <dbReference type="ARBA" id="ARBA00022692"/>
    </source>
</evidence>
<dbReference type="InterPro" id="IPR001793">
    <property type="entry name" value="RPE_GPCR"/>
</dbReference>
<keyword evidence="15" id="KW-1185">Reference proteome</keyword>
<reference evidence="14 15" key="1">
    <citation type="submission" date="2014-06" db="EMBL/GenBank/DDBJ databases">
        <title>Genome evolution of avian class.</title>
        <authorList>
            <person name="Zhang G."/>
            <person name="Li C."/>
        </authorList>
    </citation>
    <scope>NUCLEOTIDE SEQUENCE [LARGE SCALE GENOMIC DNA]</scope>
    <source>
        <strain evidence="14">BGI_N305</strain>
    </source>
</reference>
<keyword evidence="11" id="KW-0807">Transducer</keyword>
<dbReference type="EMBL" id="KL672327">
    <property type="protein sequence ID" value="KFW85645.1"/>
    <property type="molecule type" value="Genomic_DNA"/>
</dbReference>